<reference evidence="4 5" key="1">
    <citation type="submission" date="2019-03" db="EMBL/GenBank/DDBJ databases">
        <title>Genomic Encyclopedia of Type Strains, Phase IV (KMG-IV): sequencing the most valuable type-strain genomes for metagenomic binning, comparative biology and taxonomic classification.</title>
        <authorList>
            <person name="Goeker M."/>
        </authorList>
    </citation>
    <scope>NUCLEOTIDE SEQUENCE [LARGE SCALE GENOMIC DNA]</scope>
    <source>
        <strain evidence="4 5">DSM 18401</strain>
    </source>
</reference>
<comment type="caution">
    <text evidence="4">The sequence shown here is derived from an EMBL/GenBank/DDBJ whole genome shotgun (WGS) entry which is preliminary data.</text>
</comment>
<keyword evidence="3" id="KW-0812">Transmembrane</keyword>
<sequence length="288" mass="32139">MIACGAGMTDEKPKAKRTSTLPSGAGKKLCWFGGASVLWILISGAIGLYLRVPDGANTWGDFLAGISAPAAFAMLFAAVWIQSDELREQRKELGLTREELKLTRKEFVENRKVMKEQAKQATKQAEFVAAQTDILLRDRTDEEFKVRLRLLRTFVTSTFDAKYGYVNKGGNRVLQDTGLMTGSMPSDPEKFFMKLCKRLSSALPMTPDENSEAKAAELAQMPLHALVMLNGKLRRLLEMEERLSGSMAAVLQSVNLPYVVEQLNSFNEKRWKEEPDYQAGPRDAHIDG</sequence>
<keyword evidence="3" id="KW-1133">Transmembrane helix</keyword>
<protein>
    <submittedName>
        <fullName evidence="4">Uncharacterized protein</fullName>
    </submittedName>
</protein>
<keyword evidence="5" id="KW-1185">Reference proteome</keyword>
<keyword evidence="1" id="KW-0175">Coiled coil</keyword>
<evidence type="ECO:0000313" key="4">
    <source>
        <dbReference type="EMBL" id="TCN46861.1"/>
    </source>
</evidence>
<accession>A0A4R2CZP3</accession>
<name>A0A4R2CZP3_SHIGR</name>
<evidence type="ECO:0000256" key="3">
    <source>
        <dbReference type="SAM" id="Phobius"/>
    </source>
</evidence>
<feature type="transmembrane region" description="Helical" evidence="3">
    <location>
        <begin position="62"/>
        <end position="81"/>
    </location>
</feature>
<dbReference type="EMBL" id="SLVX01000003">
    <property type="protein sequence ID" value="TCN46861.1"/>
    <property type="molecule type" value="Genomic_DNA"/>
</dbReference>
<dbReference type="AlphaFoldDB" id="A0A4R2CZP3"/>
<gene>
    <name evidence="4" type="ORF">EV665_10329</name>
</gene>
<organism evidence="4 5">
    <name type="scientific">Shinella granuli</name>
    <dbReference type="NCBI Taxonomy" id="323621"/>
    <lineage>
        <taxon>Bacteria</taxon>
        <taxon>Pseudomonadati</taxon>
        <taxon>Pseudomonadota</taxon>
        <taxon>Alphaproteobacteria</taxon>
        <taxon>Hyphomicrobiales</taxon>
        <taxon>Rhizobiaceae</taxon>
        <taxon>Shinella</taxon>
    </lineage>
</organism>
<feature type="region of interest" description="Disordered" evidence="2">
    <location>
        <begin position="1"/>
        <end position="20"/>
    </location>
</feature>
<feature type="transmembrane region" description="Helical" evidence="3">
    <location>
        <begin position="29"/>
        <end position="50"/>
    </location>
</feature>
<proteinExistence type="predicted"/>
<evidence type="ECO:0000256" key="1">
    <source>
        <dbReference type="SAM" id="Coils"/>
    </source>
</evidence>
<keyword evidence="3" id="KW-0472">Membrane</keyword>
<dbReference type="Proteomes" id="UP000295351">
    <property type="component" value="Unassembled WGS sequence"/>
</dbReference>
<evidence type="ECO:0000313" key="5">
    <source>
        <dbReference type="Proteomes" id="UP000295351"/>
    </source>
</evidence>
<feature type="coiled-coil region" evidence="1">
    <location>
        <begin position="83"/>
        <end position="124"/>
    </location>
</feature>
<evidence type="ECO:0000256" key="2">
    <source>
        <dbReference type="SAM" id="MobiDB-lite"/>
    </source>
</evidence>